<keyword evidence="2" id="KW-1185">Reference proteome</keyword>
<dbReference type="EMBL" id="AP014546">
    <property type="protein sequence ID" value="BBB29862.1"/>
    <property type="molecule type" value="Genomic_DNA"/>
</dbReference>
<name>A0A7R6PNS5_9GAMM</name>
<dbReference type="AlphaFoldDB" id="A0A7R6PNS5"/>
<reference evidence="1 2" key="1">
    <citation type="journal article" date="2008" name="Int. J. Syst. Evol. Microbiol.">
        <title>Neptunomonas japonica sp. nov., an Osedax japonicus symbiont-like bacterium isolated from sediment adjacent to sperm whale carcasses off Kagoshima, Japan.</title>
        <authorList>
            <person name="Miyazaki M."/>
            <person name="Nogi Y."/>
            <person name="Fujiwara Y."/>
            <person name="Kawato M."/>
            <person name="Kubokawa K."/>
            <person name="Horikoshi K."/>
        </authorList>
    </citation>
    <scope>NUCLEOTIDE SEQUENCE [LARGE SCALE GENOMIC DNA]</scope>
    <source>
        <strain evidence="1 2">JAMM 1380</strain>
    </source>
</reference>
<evidence type="ECO:0000313" key="1">
    <source>
        <dbReference type="EMBL" id="BBB29862.1"/>
    </source>
</evidence>
<accession>A0A7R6PNS5</accession>
<sequence length="116" mass="13839">MNAGIEEKKKYLLHWMYDFIEDDDEPAYLKKDVDECDEILTAFINTVDSSEQKSDFSWISTQVERLVKTLNMINEKHEKQLLEAHQQEDFCALVSLVIQHAGHDYEDDITEQWREW</sequence>
<dbReference type="Proteomes" id="UP000595332">
    <property type="component" value="Chromosome"/>
</dbReference>
<evidence type="ECO:0000313" key="2">
    <source>
        <dbReference type="Proteomes" id="UP000595332"/>
    </source>
</evidence>
<dbReference type="RefSeq" id="WP_201347086.1">
    <property type="nucleotide sequence ID" value="NZ_AP014546.1"/>
</dbReference>
<organism evidence="1 2">
    <name type="scientific">Neptunomonas japonica JAMM 1380</name>
    <dbReference type="NCBI Taxonomy" id="1441457"/>
    <lineage>
        <taxon>Bacteria</taxon>
        <taxon>Pseudomonadati</taxon>
        <taxon>Pseudomonadota</taxon>
        <taxon>Gammaproteobacteria</taxon>
        <taxon>Oceanospirillales</taxon>
        <taxon>Oceanospirillaceae</taxon>
        <taxon>Neptunomonas</taxon>
    </lineage>
</organism>
<protein>
    <submittedName>
        <fullName evidence="1">Uncharacterized protein</fullName>
    </submittedName>
</protein>
<proteinExistence type="predicted"/>
<dbReference type="KEGG" id="njp:NEJAP_1912"/>
<gene>
    <name evidence="1" type="ORF">NEJAP_1912</name>
</gene>